<evidence type="ECO:0000313" key="1">
    <source>
        <dbReference type="EMBL" id="MCZ2653592.1"/>
    </source>
</evidence>
<name>A0A081TL27_BACFG</name>
<dbReference type="GeneID" id="99671301"/>
<evidence type="ECO:0000313" key="2">
    <source>
        <dbReference type="EMBL" id="QKH84098.1"/>
    </source>
</evidence>
<evidence type="ECO:0000313" key="4">
    <source>
        <dbReference type="Proteomes" id="UP000284614"/>
    </source>
</evidence>
<dbReference type="EMBL" id="CP054003">
    <property type="protein sequence ID" value="QKH84098.1"/>
    <property type="molecule type" value="Genomic_DNA"/>
</dbReference>
<dbReference type="Proteomes" id="UP000284614">
    <property type="component" value="Unassembled WGS sequence"/>
</dbReference>
<proteinExistence type="predicted"/>
<accession>A0A081TL27</accession>
<dbReference type="AlphaFoldDB" id="A0A081TL27"/>
<evidence type="ECO:0000313" key="5">
    <source>
        <dbReference type="Proteomes" id="UP000501467"/>
    </source>
</evidence>
<dbReference type="EMBL" id="QSDG01000009">
    <property type="protein sequence ID" value="RGY68571.1"/>
    <property type="molecule type" value="Genomic_DNA"/>
</dbReference>
<sequence>MGIRYINYQDRLENAYCGGYALAAMINLFDSSLTPDKPYGKSIYDQIQAIQRATLDKNRKCFIDRITRYLHDRNIEGTYSLPSSVSMYAKNMGLNPRVSYNESKLKENLVSVINNIGLEQFNVDDLIGEEISLIVSSGIPVVENVTNFSIMNSLALVEGGMHWIAIGDIKVASGENMYYDPESVGKPPYEYSGLNIVLNPFQ</sequence>
<reference evidence="1" key="3">
    <citation type="submission" date="2022-12" db="EMBL/GenBank/DDBJ databases">
        <title>Development of a Multilocus Sequence Typing Scheme for Bacteroides fragilis Based on Whole Genome Sequencing Data and Clinical Application.</title>
        <authorList>
            <person name="Nielsen F.D."/>
            <person name="Justesen U.S."/>
        </authorList>
    </citation>
    <scope>NUCLEOTIDE SEQUENCE</scope>
    <source>
        <strain evidence="1">BF_BC_ODE_DK_2015_2</strain>
    </source>
</reference>
<dbReference type="Proteomes" id="UP001075704">
    <property type="component" value="Unassembled WGS sequence"/>
</dbReference>
<gene>
    <name evidence="3" type="ORF">DXA27_11985</name>
    <name evidence="2" type="ORF">FOC69_06905</name>
    <name evidence="1" type="ORF">O1422_05380</name>
</gene>
<dbReference type="RefSeq" id="WP_005776660.1">
    <property type="nucleotide sequence ID" value="NZ_CP037440.1"/>
</dbReference>
<dbReference type="Proteomes" id="UP000501467">
    <property type="component" value="Chromosome"/>
</dbReference>
<evidence type="ECO:0000313" key="3">
    <source>
        <dbReference type="EMBL" id="RGY68571.1"/>
    </source>
</evidence>
<protein>
    <submittedName>
        <fullName evidence="3">Uncharacterized protein</fullName>
    </submittedName>
</protein>
<organism evidence="3 4">
    <name type="scientific">Bacteroides fragilis</name>
    <dbReference type="NCBI Taxonomy" id="817"/>
    <lineage>
        <taxon>Bacteria</taxon>
        <taxon>Pseudomonadati</taxon>
        <taxon>Bacteroidota</taxon>
        <taxon>Bacteroidia</taxon>
        <taxon>Bacteroidales</taxon>
        <taxon>Bacteroidaceae</taxon>
        <taxon>Bacteroides</taxon>
    </lineage>
</organism>
<reference evidence="2 5" key="2">
    <citation type="submission" date="2020-05" db="EMBL/GenBank/DDBJ databases">
        <title>FDA dAtabase for Regulatory Grade micrObial Sequences (FDA-ARGOS): Supporting development and validation of Infectious Disease Dx tests.</title>
        <authorList>
            <person name="Bojja K."/>
            <person name="Kessler A."/>
            <person name="Tallon L."/>
            <person name="Sadzewicz L."/>
            <person name="Zhao X."/>
            <person name="Vavikolanu K."/>
            <person name="Mehta A."/>
            <person name="Aluvathingal J."/>
            <person name="Nadendla S."/>
            <person name="Myers T."/>
            <person name="Yan Y."/>
            <person name="Sichtig H."/>
        </authorList>
    </citation>
    <scope>NUCLEOTIDE SEQUENCE [LARGE SCALE GENOMIC DNA]</scope>
    <source>
        <strain evidence="2 5">FDAARGOS_763</strain>
    </source>
</reference>
<reference evidence="3 4" key="1">
    <citation type="submission" date="2018-08" db="EMBL/GenBank/DDBJ databases">
        <title>A genome reference for cultivated species of the human gut microbiota.</title>
        <authorList>
            <person name="Zou Y."/>
            <person name="Xue W."/>
            <person name="Luo G."/>
        </authorList>
    </citation>
    <scope>NUCLEOTIDE SEQUENCE [LARGE SCALE GENOMIC DNA]</scope>
    <source>
        <strain evidence="3 4">OF01-1</strain>
    </source>
</reference>
<dbReference type="EMBL" id="JAPUAC010000003">
    <property type="protein sequence ID" value="MCZ2653592.1"/>
    <property type="molecule type" value="Genomic_DNA"/>
</dbReference>